<dbReference type="CDD" id="cd08347">
    <property type="entry name" value="PcpA_C_like"/>
    <property type="match status" value="1"/>
</dbReference>
<feature type="domain" description="VOC" evidence="1">
    <location>
        <begin position="151"/>
        <end position="268"/>
    </location>
</feature>
<dbReference type="InterPro" id="IPR037523">
    <property type="entry name" value="VOC_core"/>
</dbReference>
<dbReference type="Proteomes" id="UP001596143">
    <property type="component" value="Unassembled WGS sequence"/>
</dbReference>
<reference evidence="3" key="1">
    <citation type="journal article" date="2019" name="Int. J. Syst. Evol. Microbiol.">
        <title>The Global Catalogue of Microorganisms (GCM) 10K type strain sequencing project: providing services to taxonomists for standard genome sequencing and annotation.</title>
        <authorList>
            <consortium name="The Broad Institute Genomics Platform"/>
            <consortium name="The Broad Institute Genome Sequencing Center for Infectious Disease"/>
            <person name="Wu L."/>
            <person name="Ma J."/>
        </authorList>
    </citation>
    <scope>NUCLEOTIDE SEQUENCE [LARGE SCALE GENOMIC DNA]</scope>
    <source>
        <strain evidence="3">CGMCC 1.15790</strain>
    </source>
</reference>
<dbReference type="RefSeq" id="WP_270897317.1">
    <property type="nucleotide sequence ID" value="NZ_JBHSPF010000067.1"/>
</dbReference>
<keyword evidence="2" id="KW-0223">Dioxygenase</keyword>
<dbReference type="EMBL" id="JBHSPF010000067">
    <property type="protein sequence ID" value="MFC5629692.1"/>
    <property type="molecule type" value="Genomic_DNA"/>
</dbReference>
<organism evidence="2 3">
    <name type="scientific">Aliibacillus thermotolerans</name>
    <dbReference type="NCBI Taxonomy" id="1834418"/>
    <lineage>
        <taxon>Bacteria</taxon>
        <taxon>Bacillati</taxon>
        <taxon>Bacillota</taxon>
        <taxon>Bacilli</taxon>
        <taxon>Bacillales</taxon>
        <taxon>Bacillaceae</taxon>
        <taxon>Aliibacillus</taxon>
    </lineage>
</organism>
<dbReference type="CDD" id="cd08346">
    <property type="entry name" value="PcpA_N_like"/>
    <property type="match status" value="1"/>
</dbReference>
<dbReference type="Gene3D" id="3.10.180.10">
    <property type="entry name" value="2,3-Dihydroxybiphenyl 1,2-Dioxygenase, domain 1"/>
    <property type="match status" value="2"/>
</dbReference>
<sequence>MKKTEGIHHITAIVGHPQENVDFYAGILGLRLVKKTVNFDDPGTYHFYFGDDRGNPGTIITFFPWPNAYRGKIGGGQVGVTTYVIPPGAMSFWEKRLDKFKIKYEKSKRFGEEFLQFEDVHGLKLEFVEREEGEQNEWTFGEVMPDVAIKGFGGAVLYSLHPDETIRSLEKTMGLEKIGEEGDDVRLKAYGHIGNIIDVKRIPLERGQMGVGTVHHIAWRAKDKDDHLDWQAYVRKQGFRVTNVRDRNYFDAIYFREHGDILFEIATDPPGFLHDESYETMGEPLKLPPQYESYRKRLNQTLIPIEVRTLD</sequence>
<keyword evidence="3" id="KW-1185">Reference proteome</keyword>
<dbReference type="InterPro" id="IPR004360">
    <property type="entry name" value="Glyas_Fos-R_dOase_dom"/>
</dbReference>
<dbReference type="GO" id="GO:0051213">
    <property type="term" value="F:dioxygenase activity"/>
    <property type="evidence" value="ECO:0007669"/>
    <property type="project" value="UniProtKB-KW"/>
</dbReference>
<proteinExistence type="predicted"/>
<gene>
    <name evidence="2" type="ORF">ACFPTR_12600</name>
</gene>
<protein>
    <submittedName>
        <fullName evidence="2">Ring-cleaving dioxygenase</fullName>
    </submittedName>
</protein>
<dbReference type="InterPro" id="IPR052537">
    <property type="entry name" value="Extradiol_RC_dioxygenase"/>
</dbReference>
<feature type="domain" description="VOC" evidence="1">
    <location>
        <begin position="6"/>
        <end position="130"/>
    </location>
</feature>
<dbReference type="PROSITE" id="PS51819">
    <property type="entry name" value="VOC"/>
    <property type="match status" value="2"/>
</dbReference>
<accession>A0ABW0U876</accession>
<evidence type="ECO:0000259" key="1">
    <source>
        <dbReference type="PROSITE" id="PS51819"/>
    </source>
</evidence>
<evidence type="ECO:0000313" key="3">
    <source>
        <dbReference type="Proteomes" id="UP001596143"/>
    </source>
</evidence>
<dbReference type="PANTHER" id="PTHR36110">
    <property type="entry name" value="RING-CLEAVING DIOXYGENASE MHQE-RELATED"/>
    <property type="match status" value="1"/>
</dbReference>
<comment type="caution">
    <text evidence="2">The sequence shown here is derived from an EMBL/GenBank/DDBJ whole genome shotgun (WGS) entry which is preliminary data.</text>
</comment>
<dbReference type="SUPFAM" id="SSF54593">
    <property type="entry name" value="Glyoxalase/Bleomycin resistance protein/Dihydroxybiphenyl dioxygenase"/>
    <property type="match status" value="1"/>
</dbReference>
<evidence type="ECO:0000313" key="2">
    <source>
        <dbReference type="EMBL" id="MFC5629692.1"/>
    </source>
</evidence>
<dbReference type="Pfam" id="PF00903">
    <property type="entry name" value="Glyoxalase"/>
    <property type="match status" value="1"/>
</dbReference>
<keyword evidence="2" id="KW-0560">Oxidoreductase</keyword>
<name>A0ABW0U876_9BACI</name>
<dbReference type="PANTHER" id="PTHR36110:SF2">
    <property type="entry name" value="RING-CLEAVING DIOXYGENASE MHQE-RELATED"/>
    <property type="match status" value="1"/>
</dbReference>
<dbReference type="InterPro" id="IPR029068">
    <property type="entry name" value="Glyas_Bleomycin-R_OHBP_Dase"/>
</dbReference>